<reference evidence="1 2" key="1">
    <citation type="submission" date="2020-05" db="EMBL/GenBank/DDBJ databases">
        <title>The draft genome sequence of Maribacter arenosus CAU 1321.</title>
        <authorList>
            <person name="Mu L."/>
        </authorList>
    </citation>
    <scope>NUCLEOTIDE SEQUENCE [LARGE SCALE GENOMIC DNA]</scope>
    <source>
        <strain evidence="1 2">CAU 1321</strain>
    </source>
</reference>
<evidence type="ECO:0000313" key="2">
    <source>
        <dbReference type="Proteomes" id="UP000598350"/>
    </source>
</evidence>
<accession>A0ABR7V963</accession>
<name>A0ABR7V963_9FLAO</name>
<keyword evidence="2" id="KW-1185">Reference proteome</keyword>
<dbReference type="PROSITE" id="PS51257">
    <property type="entry name" value="PROKAR_LIPOPROTEIN"/>
    <property type="match status" value="1"/>
</dbReference>
<proteinExistence type="predicted"/>
<protein>
    <submittedName>
        <fullName evidence="1">DUF4249 family protein</fullName>
    </submittedName>
</protein>
<dbReference type="RefSeq" id="WP_188312245.1">
    <property type="nucleotide sequence ID" value="NZ_JABTCG010000001.1"/>
</dbReference>
<dbReference type="Proteomes" id="UP000598350">
    <property type="component" value="Unassembled WGS sequence"/>
</dbReference>
<gene>
    <name evidence="1" type="ORF">HPE63_00355</name>
</gene>
<dbReference type="Pfam" id="PF14054">
    <property type="entry name" value="DUF4249"/>
    <property type="match status" value="1"/>
</dbReference>
<evidence type="ECO:0000313" key="1">
    <source>
        <dbReference type="EMBL" id="MBD0849102.1"/>
    </source>
</evidence>
<dbReference type="EMBL" id="JABTCG010000001">
    <property type="protein sequence ID" value="MBD0849102.1"/>
    <property type="molecule type" value="Genomic_DNA"/>
</dbReference>
<comment type="caution">
    <text evidence="1">The sequence shown here is derived from an EMBL/GenBank/DDBJ whole genome shotgun (WGS) entry which is preliminary data.</text>
</comment>
<sequence>MGKYLILLLLTLIMVVGCEDVVEVDVPKDETRLAIDALIRVDTNVFTTQVQVKATETTSFFEEIGPASLDQIQLLNLSTNTLTDLVEEPPGTGRYVANWSTDQLMQGELQLTIRYNNELYIANTTYVPTVPFDALKQGDGSLFSADETEILVSYTDEENRVDFYLFDFDFNEYLVSEDTFYEGQSFEFSYFYEEGLESGRELNISIIGVNEAFYHYMNQLIVQSGGDQGPFQTPAATVRGNIINTDNIDNLALGYFAVCQEYVETIVLE</sequence>
<dbReference type="InterPro" id="IPR025345">
    <property type="entry name" value="DUF4249"/>
</dbReference>
<organism evidence="1 2">
    <name type="scientific">Maribacter arenosus</name>
    <dbReference type="NCBI Taxonomy" id="1854708"/>
    <lineage>
        <taxon>Bacteria</taxon>
        <taxon>Pseudomonadati</taxon>
        <taxon>Bacteroidota</taxon>
        <taxon>Flavobacteriia</taxon>
        <taxon>Flavobacteriales</taxon>
        <taxon>Flavobacteriaceae</taxon>
        <taxon>Maribacter</taxon>
    </lineage>
</organism>